<dbReference type="Proteomes" id="UP000255543">
    <property type="component" value="Unassembled WGS sequence"/>
</dbReference>
<protein>
    <submittedName>
        <fullName evidence="1">Uncharacterized protein</fullName>
    </submittedName>
</protein>
<organism evidence="1 2">
    <name type="scientific">Escherichia coli</name>
    <dbReference type="NCBI Taxonomy" id="562"/>
    <lineage>
        <taxon>Bacteria</taxon>
        <taxon>Pseudomonadati</taxon>
        <taxon>Pseudomonadota</taxon>
        <taxon>Gammaproteobacteria</taxon>
        <taxon>Enterobacterales</taxon>
        <taxon>Enterobacteriaceae</taxon>
        <taxon>Escherichia</taxon>
    </lineage>
</organism>
<gene>
    <name evidence="1" type="ORF">NCTC8179_04357</name>
</gene>
<dbReference type="AlphaFoldDB" id="A0A377A3V8"/>
<evidence type="ECO:0000313" key="2">
    <source>
        <dbReference type="Proteomes" id="UP000255543"/>
    </source>
</evidence>
<dbReference type="EMBL" id="UGEB01000001">
    <property type="protein sequence ID" value="STK93663.1"/>
    <property type="molecule type" value="Genomic_DNA"/>
</dbReference>
<reference evidence="1 2" key="1">
    <citation type="submission" date="2018-06" db="EMBL/GenBank/DDBJ databases">
        <authorList>
            <consortium name="Pathogen Informatics"/>
            <person name="Doyle S."/>
        </authorList>
    </citation>
    <scope>NUCLEOTIDE SEQUENCE [LARGE SCALE GENOMIC DNA]</scope>
    <source>
        <strain evidence="1 2">NCTC8179</strain>
    </source>
</reference>
<name>A0A377A3V8_ECOLX</name>
<accession>A0A377A3V8</accession>
<sequence>MQLVARPAPIVLMKVWDGDRQFVLCASSFQSSFCSFNNQFTLHFSQGTHDMKKETAIGVLVSILSVRLRKFTPR</sequence>
<evidence type="ECO:0000313" key="1">
    <source>
        <dbReference type="EMBL" id="STK93663.1"/>
    </source>
</evidence>
<proteinExistence type="predicted"/>